<organism evidence="1 2">
    <name type="scientific">Nonomuraea guangzhouensis</name>
    <dbReference type="NCBI Taxonomy" id="1291555"/>
    <lineage>
        <taxon>Bacteria</taxon>
        <taxon>Bacillati</taxon>
        <taxon>Actinomycetota</taxon>
        <taxon>Actinomycetes</taxon>
        <taxon>Streptosporangiales</taxon>
        <taxon>Streptosporangiaceae</taxon>
        <taxon>Nonomuraea</taxon>
    </lineage>
</organism>
<comment type="caution">
    <text evidence="1">The sequence shown here is derived from an EMBL/GenBank/DDBJ whole genome shotgun (WGS) entry which is preliminary data.</text>
</comment>
<dbReference type="EMBL" id="JBHUCM010000012">
    <property type="protein sequence ID" value="MFD1538136.1"/>
    <property type="molecule type" value="Genomic_DNA"/>
</dbReference>
<proteinExistence type="predicted"/>
<evidence type="ECO:0000313" key="2">
    <source>
        <dbReference type="Proteomes" id="UP001597097"/>
    </source>
</evidence>
<protein>
    <submittedName>
        <fullName evidence="1">Uncharacterized protein</fullName>
    </submittedName>
</protein>
<dbReference type="RefSeq" id="WP_219531189.1">
    <property type="nucleotide sequence ID" value="NZ_JAHKRM010000010.1"/>
</dbReference>
<gene>
    <name evidence="1" type="ORF">ACFSJ0_13870</name>
</gene>
<evidence type="ECO:0000313" key="1">
    <source>
        <dbReference type="EMBL" id="MFD1538136.1"/>
    </source>
</evidence>
<name>A0ABW4G7X9_9ACTN</name>
<reference evidence="2" key="1">
    <citation type="journal article" date="2019" name="Int. J. Syst. Evol. Microbiol.">
        <title>The Global Catalogue of Microorganisms (GCM) 10K type strain sequencing project: providing services to taxonomists for standard genome sequencing and annotation.</title>
        <authorList>
            <consortium name="The Broad Institute Genomics Platform"/>
            <consortium name="The Broad Institute Genome Sequencing Center for Infectious Disease"/>
            <person name="Wu L."/>
            <person name="Ma J."/>
        </authorList>
    </citation>
    <scope>NUCLEOTIDE SEQUENCE [LARGE SCALE GENOMIC DNA]</scope>
    <source>
        <strain evidence="2">CGMCC 1.15399</strain>
    </source>
</reference>
<accession>A0ABW4G7X9</accession>
<sequence>MRILMGCLTAVVLIPLAGALWLFVPPIWEENARLDKFQGRVSAYPLPPRTQVSDSDAAIDRAPDANGDYCEYMVRLTLQTELSLADIRDYYNKADIAGVSNPAQIYAESPAGGSVVVEFSDIDSNPLDLRCT</sequence>
<keyword evidence="2" id="KW-1185">Reference proteome</keyword>
<dbReference type="Proteomes" id="UP001597097">
    <property type="component" value="Unassembled WGS sequence"/>
</dbReference>